<accession>A0ABD1HDN7</accession>
<comment type="caution">
    <text evidence="1">The sequence shown here is derived from an EMBL/GenBank/DDBJ whole genome shotgun (WGS) entry which is preliminary data.</text>
</comment>
<keyword evidence="2" id="KW-1185">Reference proteome</keyword>
<proteinExistence type="predicted"/>
<organism evidence="1 2">
    <name type="scientific">Salvia divinorum</name>
    <name type="common">Maria pastora</name>
    <name type="synonym">Diviner's sage</name>
    <dbReference type="NCBI Taxonomy" id="28513"/>
    <lineage>
        <taxon>Eukaryota</taxon>
        <taxon>Viridiplantae</taxon>
        <taxon>Streptophyta</taxon>
        <taxon>Embryophyta</taxon>
        <taxon>Tracheophyta</taxon>
        <taxon>Spermatophyta</taxon>
        <taxon>Magnoliopsida</taxon>
        <taxon>eudicotyledons</taxon>
        <taxon>Gunneridae</taxon>
        <taxon>Pentapetalae</taxon>
        <taxon>asterids</taxon>
        <taxon>lamiids</taxon>
        <taxon>Lamiales</taxon>
        <taxon>Lamiaceae</taxon>
        <taxon>Nepetoideae</taxon>
        <taxon>Mentheae</taxon>
        <taxon>Salviinae</taxon>
        <taxon>Salvia</taxon>
        <taxon>Salvia subgen. Calosphace</taxon>
    </lineage>
</organism>
<dbReference type="Proteomes" id="UP001567538">
    <property type="component" value="Unassembled WGS sequence"/>
</dbReference>
<dbReference type="AlphaFoldDB" id="A0ABD1HDN7"/>
<gene>
    <name evidence="1" type="ORF">AAHA92_14062</name>
</gene>
<protein>
    <submittedName>
        <fullName evidence="1">Uncharacterized protein</fullName>
    </submittedName>
</protein>
<evidence type="ECO:0000313" key="2">
    <source>
        <dbReference type="Proteomes" id="UP001567538"/>
    </source>
</evidence>
<reference evidence="1 2" key="1">
    <citation type="submission" date="2024-06" db="EMBL/GenBank/DDBJ databases">
        <title>A chromosome level genome sequence of Diviner's sage (Salvia divinorum).</title>
        <authorList>
            <person name="Ford S.A."/>
            <person name="Ro D.-K."/>
            <person name="Ness R.W."/>
            <person name="Phillips M.A."/>
        </authorList>
    </citation>
    <scope>NUCLEOTIDE SEQUENCE [LARGE SCALE GENOMIC DNA]</scope>
    <source>
        <strain evidence="1">SAF-2024a</strain>
        <tissue evidence="1">Leaf</tissue>
    </source>
</reference>
<sequence>MDLHSVAETTRQTEGEEATLTMVFKRNIHRLLLQFEKKAVARTDPQRVCLHAQLSPWPLQSESGLLTLSRIHRMGRT</sequence>
<name>A0ABD1HDN7_SALDI</name>
<dbReference type="EMBL" id="JBEAFC010000006">
    <property type="protein sequence ID" value="KAL1553373.1"/>
    <property type="molecule type" value="Genomic_DNA"/>
</dbReference>
<evidence type="ECO:0000313" key="1">
    <source>
        <dbReference type="EMBL" id="KAL1553373.1"/>
    </source>
</evidence>